<evidence type="ECO:0000256" key="1">
    <source>
        <dbReference type="ARBA" id="ARBA00004141"/>
    </source>
</evidence>
<accession>J9FXI3</accession>
<keyword evidence="4" id="KW-1133">Transmembrane helix</keyword>
<keyword evidence="2" id="KW-0813">Transport</keyword>
<dbReference type="GO" id="GO:0008324">
    <property type="term" value="F:monoatomic cation transmembrane transporter activity"/>
    <property type="evidence" value="ECO:0007669"/>
    <property type="project" value="InterPro"/>
</dbReference>
<dbReference type="GO" id="GO:0016020">
    <property type="term" value="C:membrane"/>
    <property type="evidence" value="ECO:0007669"/>
    <property type="project" value="UniProtKB-SubCell"/>
</dbReference>
<evidence type="ECO:0000259" key="6">
    <source>
        <dbReference type="Pfam" id="PF01545"/>
    </source>
</evidence>
<evidence type="ECO:0000313" key="7">
    <source>
        <dbReference type="EMBL" id="EJW94262.1"/>
    </source>
</evidence>
<feature type="domain" description="Cation efflux protein transmembrane" evidence="6">
    <location>
        <begin position="12"/>
        <end position="75"/>
    </location>
</feature>
<dbReference type="InterPro" id="IPR050291">
    <property type="entry name" value="CDF_Transporter"/>
</dbReference>
<keyword evidence="3" id="KW-0812">Transmembrane</keyword>
<comment type="caution">
    <text evidence="7">The sequence shown here is derived from an EMBL/GenBank/DDBJ whole genome shotgun (WGS) entry which is preliminary data.</text>
</comment>
<gene>
    <name evidence="7" type="ORF">EVA_17632</name>
</gene>
<feature type="non-terminal residue" evidence="7">
    <location>
        <position position="1"/>
    </location>
</feature>
<evidence type="ECO:0000256" key="5">
    <source>
        <dbReference type="ARBA" id="ARBA00023136"/>
    </source>
</evidence>
<reference evidence="7" key="1">
    <citation type="journal article" date="2012" name="PLoS ONE">
        <title>Gene sets for utilization of primary and secondary nutrition supplies in the distal gut of endangered iberian lynx.</title>
        <authorList>
            <person name="Alcaide M."/>
            <person name="Messina E."/>
            <person name="Richter M."/>
            <person name="Bargiela R."/>
            <person name="Peplies J."/>
            <person name="Huws S.A."/>
            <person name="Newbold C.J."/>
            <person name="Golyshin P.N."/>
            <person name="Simon M.A."/>
            <person name="Lopez G."/>
            <person name="Yakimov M.M."/>
            <person name="Ferrer M."/>
        </authorList>
    </citation>
    <scope>NUCLEOTIDE SEQUENCE</scope>
</reference>
<dbReference type="InterPro" id="IPR058533">
    <property type="entry name" value="Cation_efflux_TM"/>
</dbReference>
<dbReference type="PANTHER" id="PTHR43840">
    <property type="entry name" value="MITOCHONDRIAL METAL TRANSPORTER 1-RELATED"/>
    <property type="match status" value="1"/>
</dbReference>
<dbReference type="Gene3D" id="1.20.1510.10">
    <property type="entry name" value="Cation efflux protein transmembrane domain"/>
    <property type="match status" value="1"/>
</dbReference>
<dbReference type="Pfam" id="PF01545">
    <property type="entry name" value="Cation_efflux"/>
    <property type="match status" value="1"/>
</dbReference>
<name>J9FXI3_9ZZZZ</name>
<dbReference type="InterPro" id="IPR027469">
    <property type="entry name" value="Cation_efflux_TMD_sf"/>
</dbReference>
<dbReference type="EMBL" id="AMCI01006469">
    <property type="protein sequence ID" value="EJW94262.1"/>
    <property type="molecule type" value="Genomic_DNA"/>
</dbReference>
<protein>
    <submittedName>
        <fullName evidence="7">Cation efflux system protein</fullName>
    </submittedName>
</protein>
<proteinExistence type="predicted"/>
<dbReference type="AlphaFoldDB" id="J9FXI3"/>
<comment type="subcellular location">
    <subcellularLocation>
        <location evidence="1">Membrane</location>
        <topology evidence="1">Multi-pass membrane protein</topology>
    </subcellularLocation>
</comment>
<evidence type="ECO:0000256" key="2">
    <source>
        <dbReference type="ARBA" id="ARBA00022448"/>
    </source>
</evidence>
<evidence type="ECO:0000256" key="3">
    <source>
        <dbReference type="ARBA" id="ARBA00022692"/>
    </source>
</evidence>
<sequence length="83" mass="8980">IVSKEILYQWTARRGKVLQSQVMTANAWHHRSDALSSIGTAIGIGGAILLGENWRVLDPLAAIAVSGLILHVAYPPKHGRTAR</sequence>
<dbReference type="SUPFAM" id="SSF161111">
    <property type="entry name" value="Cation efflux protein transmembrane domain-like"/>
    <property type="match status" value="1"/>
</dbReference>
<keyword evidence="5" id="KW-0472">Membrane</keyword>
<dbReference type="PANTHER" id="PTHR43840:SF15">
    <property type="entry name" value="MITOCHONDRIAL METAL TRANSPORTER 1-RELATED"/>
    <property type="match status" value="1"/>
</dbReference>
<evidence type="ECO:0000256" key="4">
    <source>
        <dbReference type="ARBA" id="ARBA00022989"/>
    </source>
</evidence>
<organism evidence="7">
    <name type="scientific">gut metagenome</name>
    <dbReference type="NCBI Taxonomy" id="749906"/>
    <lineage>
        <taxon>unclassified sequences</taxon>
        <taxon>metagenomes</taxon>
        <taxon>organismal metagenomes</taxon>
    </lineage>
</organism>